<feature type="signal peptide" evidence="10">
    <location>
        <begin position="1"/>
        <end position="19"/>
    </location>
</feature>
<keyword evidence="3" id="KW-0964">Secreted</keyword>
<evidence type="ECO:0000313" key="11">
    <source>
        <dbReference type="EMBL" id="KAF2773294.1"/>
    </source>
</evidence>
<evidence type="ECO:0000256" key="7">
    <source>
        <dbReference type="ARBA" id="ARBA00023277"/>
    </source>
</evidence>
<keyword evidence="6 11" id="KW-0378">Hydrolase</keyword>
<evidence type="ECO:0000256" key="5">
    <source>
        <dbReference type="ARBA" id="ARBA00022729"/>
    </source>
</evidence>
<protein>
    <recommendedName>
        <fullName evidence="2">feruloyl esterase</fullName>
        <ecNumber evidence="2">3.1.1.73</ecNumber>
    </recommendedName>
</protein>
<evidence type="ECO:0000256" key="10">
    <source>
        <dbReference type="SAM" id="SignalP"/>
    </source>
</evidence>
<dbReference type="InterPro" id="IPR043595">
    <property type="entry name" value="FaeB/C/D"/>
</dbReference>
<comment type="catalytic activity">
    <reaction evidence="9">
        <text>feruloyl-polysaccharide + H2O = ferulate + polysaccharide.</text>
        <dbReference type="EC" id="3.1.1.73"/>
    </reaction>
</comment>
<comment type="subcellular location">
    <subcellularLocation>
        <location evidence="1">Secreted</location>
    </subcellularLocation>
</comment>
<evidence type="ECO:0000256" key="3">
    <source>
        <dbReference type="ARBA" id="ARBA00022525"/>
    </source>
</evidence>
<sequence length="344" mass="37669">MTRALTCVPLFLIATVANAHTTAADQYWSHPGNAHSSTSGCGTPHTAGYHYRDSHGNFSIVSGNLTRYYSVQVPQDYDATTQYPLIVDYHGNTDTSTQQRNNSLYFQYTNDYLVVYPQGYDRHWEGPKYAVPGVDDLQFTTDLLPHIKSKYCIDDNRIYASGKSNGGGFVDTLACSDHGDSFAAFAMASAALYTDLSLESCSKKRAILESHGDIDTVVAYAGRNCSAPDLSNATLASCTSSGSEPDIDQWVSWWGQRDCGPDAKPIYATSETGYNINTYSCGSWADVVVHYEVFNLGHCWPSANGNNTDALTQSASQNCSGDRVLDYTPVVLDFFSRWTLESAP</sequence>
<dbReference type="PANTHER" id="PTHR38050">
    <property type="match status" value="1"/>
</dbReference>
<dbReference type="AlphaFoldDB" id="A0A6G1LMA2"/>
<evidence type="ECO:0000313" key="12">
    <source>
        <dbReference type="Proteomes" id="UP000799436"/>
    </source>
</evidence>
<keyword evidence="7" id="KW-0119">Carbohydrate metabolism</keyword>
<keyword evidence="4" id="KW-0858">Xylan degradation</keyword>
<proteinExistence type="predicted"/>
<dbReference type="Pfam" id="PF00756">
    <property type="entry name" value="Esterase"/>
    <property type="match status" value="1"/>
</dbReference>
<feature type="chain" id="PRO_5032520891" description="feruloyl esterase" evidence="10">
    <location>
        <begin position="20"/>
        <end position="344"/>
    </location>
</feature>
<dbReference type="GO" id="GO:0045493">
    <property type="term" value="P:xylan catabolic process"/>
    <property type="evidence" value="ECO:0007669"/>
    <property type="project" value="UniProtKB-KW"/>
</dbReference>
<evidence type="ECO:0000256" key="1">
    <source>
        <dbReference type="ARBA" id="ARBA00004613"/>
    </source>
</evidence>
<dbReference type="Proteomes" id="UP000799436">
    <property type="component" value="Unassembled WGS sequence"/>
</dbReference>
<dbReference type="GO" id="GO:0030600">
    <property type="term" value="F:feruloyl esterase activity"/>
    <property type="evidence" value="ECO:0007669"/>
    <property type="project" value="UniProtKB-EC"/>
</dbReference>
<organism evidence="11 12">
    <name type="scientific">Teratosphaeria nubilosa</name>
    <dbReference type="NCBI Taxonomy" id="161662"/>
    <lineage>
        <taxon>Eukaryota</taxon>
        <taxon>Fungi</taxon>
        <taxon>Dikarya</taxon>
        <taxon>Ascomycota</taxon>
        <taxon>Pezizomycotina</taxon>
        <taxon>Dothideomycetes</taxon>
        <taxon>Dothideomycetidae</taxon>
        <taxon>Mycosphaerellales</taxon>
        <taxon>Teratosphaeriaceae</taxon>
        <taxon>Teratosphaeria</taxon>
    </lineage>
</organism>
<dbReference type="EMBL" id="ML995811">
    <property type="protein sequence ID" value="KAF2773294.1"/>
    <property type="molecule type" value="Genomic_DNA"/>
</dbReference>
<dbReference type="SUPFAM" id="SSF53474">
    <property type="entry name" value="alpha/beta-Hydrolases"/>
    <property type="match status" value="1"/>
</dbReference>
<dbReference type="Gene3D" id="3.40.50.1820">
    <property type="entry name" value="alpha/beta hydrolase"/>
    <property type="match status" value="1"/>
</dbReference>
<evidence type="ECO:0000256" key="9">
    <source>
        <dbReference type="ARBA" id="ARBA00034075"/>
    </source>
</evidence>
<reference evidence="11" key="1">
    <citation type="journal article" date="2020" name="Stud. Mycol.">
        <title>101 Dothideomycetes genomes: a test case for predicting lifestyles and emergence of pathogens.</title>
        <authorList>
            <person name="Haridas S."/>
            <person name="Albert R."/>
            <person name="Binder M."/>
            <person name="Bloem J."/>
            <person name="Labutti K."/>
            <person name="Salamov A."/>
            <person name="Andreopoulos B."/>
            <person name="Baker S."/>
            <person name="Barry K."/>
            <person name="Bills G."/>
            <person name="Bluhm B."/>
            <person name="Cannon C."/>
            <person name="Castanera R."/>
            <person name="Culley D."/>
            <person name="Daum C."/>
            <person name="Ezra D."/>
            <person name="Gonzalez J."/>
            <person name="Henrissat B."/>
            <person name="Kuo A."/>
            <person name="Liang C."/>
            <person name="Lipzen A."/>
            <person name="Lutzoni F."/>
            <person name="Magnuson J."/>
            <person name="Mondo S."/>
            <person name="Nolan M."/>
            <person name="Ohm R."/>
            <person name="Pangilinan J."/>
            <person name="Park H.-J."/>
            <person name="Ramirez L."/>
            <person name="Alfaro M."/>
            <person name="Sun H."/>
            <person name="Tritt A."/>
            <person name="Yoshinaga Y."/>
            <person name="Zwiers L.-H."/>
            <person name="Turgeon B."/>
            <person name="Goodwin S."/>
            <person name="Spatafora J."/>
            <person name="Crous P."/>
            <person name="Grigoriev I."/>
        </authorList>
    </citation>
    <scope>NUCLEOTIDE SEQUENCE</scope>
    <source>
        <strain evidence="11">CBS 116005</strain>
    </source>
</reference>
<dbReference type="GO" id="GO:0005576">
    <property type="term" value="C:extracellular region"/>
    <property type="evidence" value="ECO:0007669"/>
    <property type="project" value="UniProtKB-SubCell"/>
</dbReference>
<dbReference type="PANTHER" id="PTHR38050:SF2">
    <property type="entry name" value="FERULOYL ESTERASE C-RELATED"/>
    <property type="match status" value="1"/>
</dbReference>
<evidence type="ECO:0000256" key="8">
    <source>
        <dbReference type="ARBA" id="ARBA00023326"/>
    </source>
</evidence>
<accession>A0A6G1LMA2</accession>
<keyword evidence="12" id="KW-1185">Reference proteome</keyword>
<evidence type="ECO:0000256" key="2">
    <source>
        <dbReference type="ARBA" id="ARBA00013091"/>
    </source>
</evidence>
<evidence type="ECO:0000256" key="6">
    <source>
        <dbReference type="ARBA" id="ARBA00022801"/>
    </source>
</evidence>
<dbReference type="EC" id="3.1.1.73" evidence="2"/>
<gene>
    <name evidence="11" type="ORF">EJ03DRAFT_323790</name>
</gene>
<dbReference type="InterPro" id="IPR000801">
    <property type="entry name" value="Esterase-like"/>
</dbReference>
<keyword evidence="5 10" id="KW-0732">Signal</keyword>
<evidence type="ECO:0000256" key="4">
    <source>
        <dbReference type="ARBA" id="ARBA00022651"/>
    </source>
</evidence>
<keyword evidence="8" id="KW-0624">Polysaccharide degradation</keyword>
<dbReference type="OrthoDB" id="424610at2759"/>
<dbReference type="InterPro" id="IPR029058">
    <property type="entry name" value="AB_hydrolase_fold"/>
</dbReference>
<name>A0A6G1LMA2_9PEZI</name>